<dbReference type="EMBL" id="KQ981469">
    <property type="protein sequence ID" value="KYN41485.1"/>
    <property type="molecule type" value="Genomic_DNA"/>
</dbReference>
<keyword evidence="2" id="KW-1185">Reference proteome</keyword>
<evidence type="ECO:0000313" key="1">
    <source>
        <dbReference type="EMBL" id="KYN41485.1"/>
    </source>
</evidence>
<evidence type="ECO:0000313" key="2">
    <source>
        <dbReference type="Proteomes" id="UP000078541"/>
    </source>
</evidence>
<dbReference type="Proteomes" id="UP000078541">
    <property type="component" value="Unassembled WGS sequence"/>
</dbReference>
<sequence length="319" mass="37309">MVDCRQISDCAIRLPSDDNKWLSFNICNRKKRVPFVNYDSHIIIKKIATAYEGSIELLPITKKKYISFTKNVKDSTEISNLRNNTKKEFFSYEYIDCADKLQDTRLPSRKSFYSSLTENTVSNRYARANNKYMQSYDPSNLDVSAIAQDSLTGYVREVDLEYPERLNEHVDLPFCPTRDKPNMLLYCKKCEIMYTDSLIYRIECDDVYEQRKRDITTFDTSDYSTNNVYYAVRVDGQKEIKKATGIKSNIVAQTITFNNYTRCLNDEIEMTRQQSCIRSGDIVYTISEMKIVLSPYENKRYVISNSTTTLPRAQYRINL</sequence>
<name>A0A151JYU9_9HYME</name>
<accession>A0A151JYU9</accession>
<organism evidence="1 2">
    <name type="scientific">Trachymyrmex septentrionalis</name>
    <dbReference type="NCBI Taxonomy" id="34720"/>
    <lineage>
        <taxon>Eukaryota</taxon>
        <taxon>Metazoa</taxon>
        <taxon>Ecdysozoa</taxon>
        <taxon>Arthropoda</taxon>
        <taxon>Hexapoda</taxon>
        <taxon>Insecta</taxon>
        <taxon>Pterygota</taxon>
        <taxon>Neoptera</taxon>
        <taxon>Endopterygota</taxon>
        <taxon>Hymenoptera</taxon>
        <taxon>Apocrita</taxon>
        <taxon>Aculeata</taxon>
        <taxon>Formicoidea</taxon>
        <taxon>Formicidae</taxon>
        <taxon>Myrmicinae</taxon>
        <taxon>Trachymyrmex</taxon>
    </lineage>
</organism>
<reference evidence="1 2" key="1">
    <citation type="submission" date="2016-03" db="EMBL/GenBank/DDBJ databases">
        <title>Trachymyrmex septentrionalis WGS genome.</title>
        <authorList>
            <person name="Nygaard S."/>
            <person name="Hu H."/>
            <person name="Boomsma J."/>
            <person name="Zhang G."/>
        </authorList>
    </citation>
    <scope>NUCLEOTIDE SEQUENCE [LARGE SCALE GENOMIC DNA]</scope>
    <source>
        <strain evidence="1">Tsep2-gDNA-1</strain>
        <tissue evidence="1">Whole body</tissue>
    </source>
</reference>
<dbReference type="AlphaFoldDB" id="A0A151JYU9"/>
<gene>
    <name evidence="1" type="ORF">ALC56_04090</name>
</gene>
<dbReference type="STRING" id="34720.A0A151JYU9"/>
<protein>
    <submittedName>
        <fullName evidence="1">Uncharacterized protein</fullName>
    </submittedName>
</protein>
<proteinExistence type="predicted"/>